<dbReference type="eggNOG" id="ENOG502QW95">
    <property type="taxonomic scope" value="Eukaryota"/>
</dbReference>
<dbReference type="HOGENOM" id="CLU_632084_0_0_1"/>
<dbReference type="SUPFAM" id="SSF48452">
    <property type="entry name" value="TPR-like"/>
    <property type="match status" value="1"/>
</dbReference>
<dbReference type="AlphaFoldDB" id="A7RW69"/>
<dbReference type="PANTHER" id="PTHR31919:SF1">
    <property type="entry name" value="ZINC FINGERS AND HOMEOBOXES PROTEIN 1, ISOFORM 2"/>
    <property type="match status" value="1"/>
</dbReference>
<evidence type="ECO:0000313" key="1">
    <source>
        <dbReference type="EMBL" id="EDO44214.1"/>
    </source>
</evidence>
<sequence length="434" mass="49205">MELGLGFEDDEFVREEKKSTNKDFTKYQAKICQKEWFTIPNESDEISEKFNKLKFQADVHYRREDFQKALELYKAVRASKIYNCSSTVERELAESELRCLIKLGRYEEAQIELAKMLRDQEEDVALWTLQAEIHSCCSNFQGEIAAFQRCVTLHSFKHQFWCGLAAAYLNAHKNAGSLRQTNTTDNTHTAASTRSVKCQCASPTDLGISCLCINDSSNYTAHFSKDVTKNWSCYDCKTSKTDLPQEGVKIKEDSFMASGHLKEFSKNRTALYNLTEQSNPINEGSKSPQTVEDERGLMEENCEEKGDASSEMHSICVVDNAIIKKPLDTTSDDCNLVAAYVCLLRARDLARKSLWGSSSFVKEKTESLLVLVKHLLEVCVLCRCGNLKEDLSKLMKSEEGDMADEVKPDLAEKKDFTARWLSLALLLSQEHICV</sequence>
<organism evidence="1 2">
    <name type="scientific">Nematostella vectensis</name>
    <name type="common">Starlet sea anemone</name>
    <dbReference type="NCBI Taxonomy" id="45351"/>
    <lineage>
        <taxon>Eukaryota</taxon>
        <taxon>Metazoa</taxon>
        <taxon>Cnidaria</taxon>
        <taxon>Anthozoa</taxon>
        <taxon>Hexacorallia</taxon>
        <taxon>Actiniaria</taxon>
        <taxon>Edwardsiidae</taxon>
        <taxon>Nematostella</taxon>
    </lineage>
</organism>
<evidence type="ECO:0000313" key="2">
    <source>
        <dbReference type="Proteomes" id="UP000001593"/>
    </source>
</evidence>
<dbReference type="EMBL" id="DS469546">
    <property type="protein sequence ID" value="EDO44214.1"/>
    <property type="molecule type" value="Genomic_DNA"/>
</dbReference>
<dbReference type="KEGG" id="nve:5516188"/>
<proteinExistence type="predicted"/>
<dbReference type="Gene3D" id="1.25.40.10">
    <property type="entry name" value="Tetratricopeptide repeat domain"/>
    <property type="match status" value="1"/>
</dbReference>
<protein>
    <submittedName>
        <fullName evidence="1">Uncharacterized protein</fullName>
    </submittedName>
</protein>
<name>A7RW69_NEMVE</name>
<reference evidence="1 2" key="1">
    <citation type="journal article" date="2007" name="Science">
        <title>Sea anemone genome reveals ancestral eumetazoan gene repertoire and genomic organization.</title>
        <authorList>
            <person name="Putnam N.H."/>
            <person name="Srivastava M."/>
            <person name="Hellsten U."/>
            <person name="Dirks B."/>
            <person name="Chapman J."/>
            <person name="Salamov A."/>
            <person name="Terry A."/>
            <person name="Shapiro H."/>
            <person name="Lindquist E."/>
            <person name="Kapitonov V.V."/>
            <person name="Jurka J."/>
            <person name="Genikhovich G."/>
            <person name="Grigoriev I.V."/>
            <person name="Lucas S.M."/>
            <person name="Steele R.E."/>
            <person name="Finnerty J.R."/>
            <person name="Technau U."/>
            <person name="Martindale M.Q."/>
            <person name="Rokhsar D.S."/>
        </authorList>
    </citation>
    <scope>NUCLEOTIDE SEQUENCE [LARGE SCALE GENOMIC DNA]</scope>
    <source>
        <strain evidence="2">CH2 X CH6</strain>
    </source>
</reference>
<dbReference type="PANTHER" id="PTHR31919">
    <property type="entry name" value="ZINC FINGERS AND HOMEOBOXES PROTEIN 1, ISOFORM 2"/>
    <property type="match status" value="1"/>
</dbReference>
<dbReference type="Pfam" id="PF17826">
    <property type="entry name" value="DUF5588"/>
    <property type="match status" value="1"/>
</dbReference>
<dbReference type="InterPro" id="IPR011990">
    <property type="entry name" value="TPR-like_helical_dom_sf"/>
</dbReference>
<gene>
    <name evidence="1" type="ORF">NEMVEDRAFT_v1g241116</name>
</gene>
<keyword evidence="2" id="KW-1185">Reference proteome</keyword>
<dbReference type="Proteomes" id="UP000001593">
    <property type="component" value="Unassembled WGS sequence"/>
</dbReference>
<dbReference type="InParanoid" id="A7RW69"/>
<dbReference type="OrthoDB" id="6334002at2759"/>
<dbReference type="OMA" id="GLMEENC"/>
<dbReference type="InterPro" id="IPR041404">
    <property type="entry name" value="DUF5588"/>
</dbReference>
<dbReference type="PhylomeDB" id="A7RW69"/>
<accession>A7RW69</accession>